<dbReference type="AlphaFoldDB" id="A0A3B0TV46"/>
<dbReference type="HAMAP" id="MF_00505">
    <property type="entry name" value="HSP90"/>
    <property type="match status" value="1"/>
</dbReference>
<dbReference type="PRINTS" id="PR00775">
    <property type="entry name" value="HEATSHOCK90"/>
</dbReference>
<feature type="region of interest" description="Disordered" evidence="5">
    <location>
        <begin position="1"/>
        <end position="25"/>
    </location>
</feature>
<dbReference type="InterPro" id="IPR037196">
    <property type="entry name" value="HSP90_C"/>
</dbReference>
<dbReference type="EMBL" id="UOEM01000023">
    <property type="protein sequence ID" value="VAW10946.1"/>
    <property type="molecule type" value="Genomic_DNA"/>
</dbReference>
<dbReference type="InterPro" id="IPR001404">
    <property type="entry name" value="Hsp90_fam"/>
</dbReference>
<dbReference type="Gene3D" id="3.40.50.11260">
    <property type="match status" value="1"/>
</dbReference>
<comment type="similarity">
    <text evidence="1">Belongs to the heat shock protein 90 family.</text>
</comment>
<evidence type="ECO:0000313" key="7">
    <source>
        <dbReference type="EMBL" id="VAW10946.1"/>
    </source>
</evidence>
<dbReference type="PIRSF" id="PIRSF002583">
    <property type="entry name" value="Hsp90"/>
    <property type="match status" value="1"/>
</dbReference>
<evidence type="ECO:0000256" key="2">
    <source>
        <dbReference type="ARBA" id="ARBA00022741"/>
    </source>
</evidence>
<dbReference type="SUPFAM" id="SSF54211">
    <property type="entry name" value="Ribosomal protein S5 domain 2-like"/>
    <property type="match status" value="1"/>
</dbReference>
<dbReference type="GO" id="GO:0005524">
    <property type="term" value="F:ATP binding"/>
    <property type="evidence" value="ECO:0007669"/>
    <property type="project" value="UniProtKB-KW"/>
</dbReference>
<keyword evidence="2" id="KW-0547">Nucleotide-binding</keyword>
<evidence type="ECO:0000256" key="4">
    <source>
        <dbReference type="ARBA" id="ARBA00023186"/>
    </source>
</evidence>
<dbReference type="GO" id="GO:0051082">
    <property type="term" value="F:unfolded protein binding"/>
    <property type="evidence" value="ECO:0007669"/>
    <property type="project" value="InterPro"/>
</dbReference>
<dbReference type="NCBIfam" id="NF003555">
    <property type="entry name" value="PRK05218.1"/>
    <property type="match status" value="1"/>
</dbReference>
<feature type="region of interest" description="Disordered" evidence="5">
    <location>
        <begin position="509"/>
        <end position="530"/>
    </location>
</feature>
<dbReference type="InterPro" id="IPR020568">
    <property type="entry name" value="Ribosomal_Su5_D2-typ_SF"/>
</dbReference>
<evidence type="ECO:0000256" key="3">
    <source>
        <dbReference type="ARBA" id="ARBA00022840"/>
    </source>
</evidence>
<dbReference type="InterPro" id="IPR019805">
    <property type="entry name" value="Heat_shock_protein_90_CS"/>
</dbReference>
<accession>A0A3B0TV46</accession>
<keyword evidence="3" id="KW-0067">ATP-binding</keyword>
<feature type="domain" description="Histidine kinase/HSP90-like ATPase" evidence="6">
    <location>
        <begin position="45"/>
        <end position="209"/>
    </location>
</feature>
<dbReference type="SUPFAM" id="SSF55874">
    <property type="entry name" value="ATPase domain of HSP90 chaperone/DNA topoisomerase II/histidine kinase"/>
    <property type="match status" value="1"/>
</dbReference>
<proteinExistence type="inferred from homology"/>
<reference evidence="7" key="1">
    <citation type="submission" date="2018-06" db="EMBL/GenBank/DDBJ databases">
        <authorList>
            <person name="Zhirakovskaya E."/>
        </authorList>
    </citation>
    <scope>NUCLEOTIDE SEQUENCE</scope>
</reference>
<dbReference type="Pfam" id="PF13589">
    <property type="entry name" value="HATPase_c_3"/>
    <property type="match status" value="1"/>
</dbReference>
<dbReference type="Gene3D" id="1.20.120.790">
    <property type="entry name" value="Heat shock protein 90, C-terminal domain"/>
    <property type="match status" value="1"/>
</dbReference>
<feature type="compositionally biased region" description="Low complexity" evidence="5">
    <location>
        <begin position="1"/>
        <end position="13"/>
    </location>
</feature>
<name>A0A3B0TV46_9ZZZZ</name>
<dbReference type="PROSITE" id="PS00298">
    <property type="entry name" value="HSP90"/>
    <property type="match status" value="1"/>
</dbReference>
<dbReference type="Gene3D" id="3.30.565.10">
    <property type="entry name" value="Histidine kinase-like ATPase, C-terminal domain"/>
    <property type="match status" value="1"/>
</dbReference>
<keyword evidence="4" id="KW-0143">Chaperone</keyword>
<gene>
    <name evidence="7" type="ORF">MNBD_ALPHA09-1009</name>
</gene>
<dbReference type="InterPro" id="IPR003594">
    <property type="entry name" value="HATPase_dom"/>
</dbReference>
<dbReference type="InterPro" id="IPR036890">
    <property type="entry name" value="HATPase_C_sf"/>
</dbReference>
<sequence>MAKTRTSTTTAAKGKSKPKPRTQTKAFTAEVSRLLEILVHSVYADRDIFLRELISNAADACDRLRYEAVTDPALTAGDEDFGISIIADASAGTLTVKDNGIGMSRDELVENLGTIARSGTRAFVSEAEKNQSETAAPSGLIGQFGVGFYSSFIVAENVEVISRRAGSDEVWAWVSDGTGAYSISPVAKAKAKTAPARGTIITLTLRDGDKDFANPDRLAAIVRAHSDHIQFPIDIFEIKDGNRGEPVRANAANALWARPKRDVTEDQYKDFYGSLTGLFDNPAITIHTRAEGRHEYSVLLFVPESRPFDLYEPSRKSGVKLYVRRVLIDPEAALLPPYLRFVRGVVDSEDMPLTISRDMLQQNPVADAIRRAITKRVLSALQKEAEAKPESFAKLWEAFGAVIKEGLYEDYERRDDLLELVRFKTTASEDLRSLKDYVADMKPNQTAIYTLTGDDPARIAASPQLEGFRARGLEVLLLTDPVDSFWTQGVMGYDGKPFRSITQGAADLGNIPVKAPDDAGKGEDDKQSAPPAAELATAIAFIKQTLGDTVADVTTSDRLVDSPACLVSADGGPDRGLERLMRERGKATRSAPVLEINPEHKVVAALARRLASGGDQAKADAADAARTLFDYASIADGVVPDDPKAFGKRLAALLEASLV</sequence>
<protein>
    <submittedName>
        <fullName evidence="7">Chaperone protein HtpG</fullName>
    </submittedName>
</protein>
<evidence type="ECO:0000256" key="1">
    <source>
        <dbReference type="ARBA" id="ARBA00008239"/>
    </source>
</evidence>
<dbReference type="GO" id="GO:0016887">
    <property type="term" value="F:ATP hydrolysis activity"/>
    <property type="evidence" value="ECO:0007669"/>
    <property type="project" value="InterPro"/>
</dbReference>
<dbReference type="InterPro" id="IPR020575">
    <property type="entry name" value="Hsp90_N"/>
</dbReference>
<dbReference type="SMART" id="SM00387">
    <property type="entry name" value="HATPase_c"/>
    <property type="match status" value="1"/>
</dbReference>
<dbReference type="GO" id="GO:0140662">
    <property type="term" value="F:ATP-dependent protein folding chaperone"/>
    <property type="evidence" value="ECO:0007669"/>
    <property type="project" value="InterPro"/>
</dbReference>
<feature type="compositionally biased region" description="Basic and acidic residues" evidence="5">
    <location>
        <begin position="515"/>
        <end position="527"/>
    </location>
</feature>
<evidence type="ECO:0000259" key="6">
    <source>
        <dbReference type="SMART" id="SM00387"/>
    </source>
</evidence>
<evidence type="ECO:0000256" key="5">
    <source>
        <dbReference type="SAM" id="MobiDB-lite"/>
    </source>
</evidence>
<dbReference type="CDD" id="cd16927">
    <property type="entry name" value="HATPase_Hsp90-like"/>
    <property type="match status" value="1"/>
</dbReference>
<dbReference type="SUPFAM" id="SSF110942">
    <property type="entry name" value="HSP90 C-terminal domain"/>
    <property type="match status" value="1"/>
</dbReference>
<organism evidence="7">
    <name type="scientific">hydrothermal vent metagenome</name>
    <dbReference type="NCBI Taxonomy" id="652676"/>
    <lineage>
        <taxon>unclassified sequences</taxon>
        <taxon>metagenomes</taxon>
        <taxon>ecological metagenomes</taxon>
    </lineage>
</organism>
<dbReference type="PANTHER" id="PTHR11528">
    <property type="entry name" value="HEAT SHOCK PROTEIN 90 FAMILY MEMBER"/>
    <property type="match status" value="1"/>
</dbReference>
<dbReference type="Gene3D" id="3.30.230.80">
    <property type="match status" value="1"/>
</dbReference>
<dbReference type="Pfam" id="PF00183">
    <property type="entry name" value="HSP90"/>
    <property type="match status" value="1"/>
</dbReference>